<accession>A0ABS6B684</accession>
<dbReference type="EMBL" id="JAHKNI010000010">
    <property type="protein sequence ID" value="MBU3065280.1"/>
    <property type="molecule type" value="Genomic_DNA"/>
</dbReference>
<organism evidence="1 2">
    <name type="scientific">Nocardia albiluteola</name>
    <dbReference type="NCBI Taxonomy" id="2842303"/>
    <lineage>
        <taxon>Bacteria</taxon>
        <taxon>Bacillati</taxon>
        <taxon>Actinomycetota</taxon>
        <taxon>Actinomycetes</taxon>
        <taxon>Mycobacteriales</taxon>
        <taxon>Nocardiaceae</taxon>
        <taxon>Nocardia</taxon>
    </lineage>
</organism>
<dbReference type="Proteomes" id="UP000733379">
    <property type="component" value="Unassembled WGS sequence"/>
</dbReference>
<evidence type="ECO:0000313" key="2">
    <source>
        <dbReference type="Proteomes" id="UP000733379"/>
    </source>
</evidence>
<proteinExistence type="predicted"/>
<keyword evidence="2" id="KW-1185">Reference proteome</keyword>
<protein>
    <submittedName>
        <fullName evidence="1">Uncharacterized protein</fullName>
    </submittedName>
</protein>
<gene>
    <name evidence="1" type="ORF">KO481_27605</name>
</gene>
<comment type="caution">
    <text evidence="1">The sequence shown here is derived from an EMBL/GenBank/DDBJ whole genome shotgun (WGS) entry which is preliminary data.</text>
</comment>
<sequence>MQSRRSRTGPSGQVRELLIRRGAVSDQAHIAADLDISVRTLRRRPAGEGTTFARSATRPSD</sequence>
<name>A0ABS6B684_9NOCA</name>
<dbReference type="RefSeq" id="WP_215921283.1">
    <property type="nucleotide sequence ID" value="NZ_JAHKNI010000010.1"/>
</dbReference>
<reference evidence="1 2" key="1">
    <citation type="submission" date="2021-06" db="EMBL/GenBank/DDBJ databases">
        <title>Actinomycetes sequencing.</title>
        <authorList>
            <person name="Shan Q."/>
        </authorList>
    </citation>
    <scope>NUCLEOTIDE SEQUENCE [LARGE SCALE GENOMIC DNA]</scope>
    <source>
        <strain evidence="1 2">NEAU-G5</strain>
    </source>
</reference>
<evidence type="ECO:0000313" key="1">
    <source>
        <dbReference type="EMBL" id="MBU3065280.1"/>
    </source>
</evidence>